<dbReference type="EMBL" id="CP015405">
    <property type="protein sequence ID" value="ANU75223.1"/>
    <property type="molecule type" value="Genomic_DNA"/>
</dbReference>
<protein>
    <recommendedName>
        <fullName evidence="2">protein-tyrosine-phosphatase</fullName>
        <ecNumber evidence="2">3.1.3.48</ecNumber>
    </recommendedName>
</protein>
<comment type="similarity">
    <text evidence="1">Belongs to the metallo-dependent hydrolases superfamily. CpsB/CapC family.</text>
</comment>
<dbReference type="PIRSF" id="PIRSF016557">
    <property type="entry name" value="Caps_synth_CpsB"/>
    <property type="match status" value="1"/>
</dbReference>
<name>A0A1C7I8Q2_9FIRM</name>
<dbReference type="KEGG" id="byl:A4V09_05285"/>
<dbReference type="Gene3D" id="3.20.20.140">
    <property type="entry name" value="Metal-dependent hydrolases"/>
    <property type="match status" value="1"/>
</dbReference>
<evidence type="ECO:0000256" key="1">
    <source>
        <dbReference type="ARBA" id="ARBA00005750"/>
    </source>
</evidence>
<evidence type="ECO:0000313" key="7">
    <source>
        <dbReference type="Proteomes" id="UP000092574"/>
    </source>
</evidence>
<dbReference type="SUPFAM" id="SSF89550">
    <property type="entry name" value="PHP domain-like"/>
    <property type="match status" value="1"/>
</dbReference>
<organism evidence="6 7">
    <name type="scientific">Blautia pseudococcoides</name>
    <dbReference type="NCBI Taxonomy" id="1796616"/>
    <lineage>
        <taxon>Bacteria</taxon>
        <taxon>Bacillati</taxon>
        <taxon>Bacillota</taxon>
        <taxon>Clostridia</taxon>
        <taxon>Lachnospirales</taxon>
        <taxon>Lachnospiraceae</taxon>
        <taxon>Blautia</taxon>
    </lineage>
</organism>
<evidence type="ECO:0000313" key="6">
    <source>
        <dbReference type="EMBL" id="ANU75223.1"/>
    </source>
</evidence>
<dbReference type="PANTHER" id="PTHR39181">
    <property type="entry name" value="TYROSINE-PROTEIN PHOSPHATASE YWQE"/>
    <property type="match status" value="1"/>
</dbReference>
<keyword evidence="7" id="KW-1185">Reference proteome</keyword>
<dbReference type="GO" id="GO:0030145">
    <property type="term" value="F:manganese ion binding"/>
    <property type="evidence" value="ECO:0007669"/>
    <property type="project" value="InterPro"/>
</dbReference>
<dbReference type="EC" id="3.1.3.48" evidence="2"/>
<evidence type="ECO:0000256" key="5">
    <source>
        <dbReference type="ARBA" id="ARBA00051722"/>
    </source>
</evidence>
<keyword evidence="3" id="KW-0378">Hydrolase</keyword>
<evidence type="ECO:0000256" key="2">
    <source>
        <dbReference type="ARBA" id="ARBA00013064"/>
    </source>
</evidence>
<gene>
    <name evidence="6" type="ORF">A4V09_05285</name>
</gene>
<dbReference type="RefSeq" id="WP_084043438.1">
    <property type="nucleotide sequence ID" value="NZ_CP015405.2"/>
</dbReference>
<dbReference type="Proteomes" id="UP000092574">
    <property type="component" value="Chromosome"/>
</dbReference>
<comment type="catalytic activity">
    <reaction evidence="5">
        <text>O-phospho-L-tyrosyl-[protein] + H2O = L-tyrosyl-[protein] + phosphate</text>
        <dbReference type="Rhea" id="RHEA:10684"/>
        <dbReference type="Rhea" id="RHEA-COMP:10136"/>
        <dbReference type="Rhea" id="RHEA-COMP:20101"/>
        <dbReference type="ChEBI" id="CHEBI:15377"/>
        <dbReference type="ChEBI" id="CHEBI:43474"/>
        <dbReference type="ChEBI" id="CHEBI:46858"/>
        <dbReference type="ChEBI" id="CHEBI:61978"/>
        <dbReference type="EC" id="3.1.3.48"/>
    </reaction>
</comment>
<proteinExistence type="inferred from homology"/>
<sequence length="240" mass="27557">MIIDTHCHILPGVDDGAKNADETRKMLRMAFKDGIDEIIATPHFNCDMDASVLEKRMGAYLRTCKYAKEMNPKSRIYLGNELFYSEEVVDALERGDALTLNETKYVLVEFPVYAEFRYIRHAVQHLQYAGYMPVIAHIERYQGMKKEEQVAELANMGACMQVNVSSVMGKAGWSTRWYLLKLMRHGLIHVLGTDAHGVTHRRPEMRDCLSYIDKKIGKTYREEISTINPSRIIRGEYISG</sequence>
<keyword evidence="4" id="KW-0904">Protein phosphatase</keyword>
<dbReference type="PANTHER" id="PTHR39181:SF1">
    <property type="entry name" value="TYROSINE-PROTEIN PHOSPHATASE YWQE"/>
    <property type="match status" value="1"/>
</dbReference>
<dbReference type="OrthoDB" id="9788539at2"/>
<accession>A0A1C7I8Q2</accession>
<evidence type="ECO:0000256" key="4">
    <source>
        <dbReference type="ARBA" id="ARBA00022912"/>
    </source>
</evidence>
<dbReference type="STRING" id="1796616.A4V09_05285"/>
<dbReference type="GO" id="GO:0004725">
    <property type="term" value="F:protein tyrosine phosphatase activity"/>
    <property type="evidence" value="ECO:0007669"/>
    <property type="project" value="UniProtKB-EC"/>
</dbReference>
<dbReference type="InterPro" id="IPR016195">
    <property type="entry name" value="Pol/histidinol_Pase-like"/>
</dbReference>
<evidence type="ECO:0000256" key="3">
    <source>
        <dbReference type="ARBA" id="ARBA00022801"/>
    </source>
</evidence>
<dbReference type="Pfam" id="PF19567">
    <property type="entry name" value="CpsB_CapC"/>
    <property type="match status" value="1"/>
</dbReference>
<dbReference type="AlphaFoldDB" id="A0A1C7I8Q2"/>
<reference evidence="6" key="1">
    <citation type="submission" date="2017-04" db="EMBL/GenBank/DDBJ databases">
        <title>Complete Genome Sequences of Twelve Strains of a Stable Defined Moderately Diverse Mouse Microbiota 2 (sDMDMm2).</title>
        <authorList>
            <person name="Uchimura Y."/>
            <person name="Wyss M."/>
            <person name="Brugiroux S."/>
            <person name="Limenitakis J.P."/>
            <person name="Stecher B."/>
            <person name="McCoy K.D."/>
            <person name="Macpherson A.J."/>
        </authorList>
    </citation>
    <scope>NUCLEOTIDE SEQUENCE</scope>
    <source>
        <strain evidence="6">YL58</strain>
    </source>
</reference>
<dbReference type="InterPro" id="IPR016667">
    <property type="entry name" value="Caps_polysacc_synth_CpsB/CapC"/>
</dbReference>